<reference evidence="2" key="1">
    <citation type="submission" date="2013-09" db="EMBL/GenBank/DDBJ databases">
        <title>The Genome Sequence of Anopheles culicifacies species A.</title>
        <authorList>
            <consortium name="The Broad Institute Genomics Platform"/>
            <person name="Neafsey D.E."/>
            <person name="Besansky N."/>
            <person name="Howell P."/>
            <person name="Walton C."/>
            <person name="Young S.K."/>
            <person name="Zeng Q."/>
            <person name="Gargeya S."/>
            <person name="Fitzgerald M."/>
            <person name="Haas B."/>
            <person name="Abouelleil A."/>
            <person name="Allen A.W."/>
            <person name="Alvarado L."/>
            <person name="Arachchi H.M."/>
            <person name="Berlin A.M."/>
            <person name="Chapman S.B."/>
            <person name="Gainer-Dewar J."/>
            <person name="Goldberg J."/>
            <person name="Griggs A."/>
            <person name="Gujja S."/>
            <person name="Hansen M."/>
            <person name="Howarth C."/>
            <person name="Imamovic A."/>
            <person name="Ireland A."/>
            <person name="Larimer J."/>
            <person name="McCowan C."/>
            <person name="Murphy C."/>
            <person name="Pearson M."/>
            <person name="Poon T.W."/>
            <person name="Priest M."/>
            <person name="Roberts A."/>
            <person name="Saif S."/>
            <person name="Shea T."/>
            <person name="Sisk P."/>
            <person name="Sykes S."/>
            <person name="Wortman J."/>
            <person name="Nusbaum C."/>
            <person name="Birren B."/>
        </authorList>
    </citation>
    <scope>NUCLEOTIDE SEQUENCE [LARGE SCALE GENOMIC DNA]</scope>
    <source>
        <strain evidence="2">A-37</strain>
    </source>
</reference>
<dbReference type="VEuPathDB" id="VectorBase:ACUA016260"/>
<proteinExistence type="predicted"/>
<dbReference type="EnsemblMetazoa" id="ACUA016260-RA">
    <property type="protein sequence ID" value="ACUA016260-PA"/>
    <property type="gene ID" value="ACUA016260"/>
</dbReference>
<dbReference type="Proteomes" id="UP000075883">
    <property type="component" value="Unassembled WGS sequence"/>
</dbReference>
<evidence type="ECO:0000313" key="1">
    <source>
        <dbReference type="EnsemblMetazoa" id="ACUA016260-PA"/>
    </source>
</evidence>
<protein>
    <submittedName>
        <fullName evidence="1">Uncharacterized protein</fullName>
    </submittedName>
</protein>
<evidence type="ECO:0000313" key="2">
    <source>
        <dbReference type="Proteomes" id="UP000075883"/>
    </source>
</evidence>
<accession>A0A182MEF7</accession>
<keyword evidence="2" id="KW-1185">Reference proteome</keyword>
<dbReference type="EMBL" id="AXCM01005355">
    <property type="status" value="NOT_ANNOTATED_CDS"/>
    <property type="molecule type" value="Genomic_DNA"/>
</dbReference>
<dbReference type="AlphaFoldDB" id="A0A182MEF7"/>
<reference evidence="1" key="2">
    <citation type="submission" date="2020-05" db="UniProtKB">
        <authorList>
            <consortium name="EnsemblMetazoa"/>
        </authorList>
    </citation>
    <scope>IDENTIFICATION</scope>
    <source>
        <strain evidence="1">A-37</strain>
    </source>
</reference>
<sequence>MGSMKAAVLPDPVCAQAIRSRPFMMMGMAYRWMGVGFVYFDLRTFVITSSRSPDFSKLSTGDGGFSPDTRTSMSSNFSKFMPELMPDPKISASSSVGNGGMIVAGIGRPAVTVAIPIVSSSVPFTTETAIPTTTTTAASTTTASSTTAPTTGSATVTVFIAILVAFKSII</sequence>
<name>A0A182MEF7_9DIPT</name>
<organism evidence="1 2">
    <name type="scientific">Anopheles culicifacies</name>
    <dbReference type="NCBI Taxonomy" id="139723"/>
    <lineage>
        <taxon>Eukaryota</taxon>
        <taxon>Metazoa</taxon>
        <taxon>Ecdysozoa</taxon>
        <taxon>Arthropoda</taxon>
        <taxon>Hexapoda</taxon>
        <taxon>Insecta</taxon>
        <taxon>Pterygota</taxon>
        <taxon>Neoptera</taxon>
        <taxon>Endopterygota</taxon>
        <taxon>Diptera</taxon>
        <taxon>Nematocera</taxon>
        <taxon>Culicoidea</taxon>
        <taxon>Culicidae</taxon>
        <taxon>Anophelinae</taxon>
        <taxon>Anopheles</taxon>
        <taxon>culicifacies species complex</taxon>
    </lineage>
</organism>